<reference evidence="10 11" key="1">
    <citation type="journal article" date="2018" name="Gigascience">
        <title>Genomes of trombidid mites reveal novel predicted allergens and laterally-transferred genes associated with secondary metabolism.</title>
        <authorList>
            <person name="Dong X."/>
            <person name="Chaisiri K."/>
            <person name="Xia D."/>
            <person name="Armstrong S.D."/>
            <person name="Fang Y."/>
            <person name="Donnelly M.J."/>
            <person name="Kadowaki T."/>
            <person name="McGarry J.W."/>
            <person name="Darby A.C."/>
            <person name="Makepeace B.L."/>
        </authorList>
    </citation>
    <scope>NUCLEOTIDE SEQUENCE [LARGE SCALE GENOMIC DNA]</scope>
    <source>
        <strain evidence="10">UoL-UT</strain>
    </source>
</reference>
<dbReference type="STRING" id="299467.A0A443S1V6"/>
<dbReference type="EMBL" id="NCKV01012076">
    <property type="protein sequence ID" value="RWS21474.1"/>
    <property type="molecule type" value="Genomic_DNA"/>
</dbReference>
<accession>A0A443S1V6</accession>
<protein>
    <submittedName>
        <fullName evidence="10">Galactosylceramide sulfotransferase-like protein</fullName>
    </submittedName>
</protein>
<keyword evidence="8" id="KW-0472">Membrane</keyword>
<dbReference type="Pfam" id="PF06990">
    <property type="entry name" value="Gal-3-0_sulfotr"/>
    <property type="match status" value="1"/>
</dbReference>
<keyword evidence="7" id="KW-0333">Golgi apparatus</keyword>
<dbReference type="VEuPathDB" id="VectorBase:LDEU010566"/>
<dbReference type="GO" id="GO:0009247">
    <property type="term" value="P:glycolipid biosynthetic process"/>
    <property type="evidence" value="ECO:0007669"/>
    <property type="project" value="InterPro"/>
</dbReference>
<dbReference type="InterPro" id="IPR027417">
    <property type="entry name" value="P-loop_NTPase"/>
</dbReference>
<keyword evidence="4" id="KW-0812">Transmembrane</keyword>
<dbReference type="InterPro" id="IPR009729">
    <property type="entry name" value="Gal-3-0_sulfotransfrase"/>
</dbReference>
<proteinExistence type="inferred from homology"/>
<evidence type="ECO:0000256" key="3">
    <source>
        <dbReference type="ARBA" id="ARBA00022679"/>
    </source>
</evidence>
<name>A0A443S1V6_9ACAR</name>
<evidence type="ECO:0000256" key="4">
    <source>
        <dbReference type="ARBA" id="ARBA00022692"/>
    </source>
</evidence>
<evidence type="ECO:0000256" key="9">
    <source>
        <dbReference type="ARBA" id="ARBA00023180"/>
    </source>
</evidence>
<evidence type="ECO:0000256" key="8">
    <source>
        <dbReference type="ARBA" id="ARBA00023136"/>
    </source>
</evidence>
<evidence type="ECO:0000256" key="1">
    <source>
        <dbReference type="ARBA" id="ARBA00004323"/>
    </source>
</evidence>
<dbReference type="AlphaFoldDB" id="A0A443S1V6"/>
<evidence type="ECO:0000256" key="7">
    <source>
        <dbReference type="ARBA" id="ARBA00023034"/>
    </source>
</evidence>
<keyword evidence="3 10" id="KW-0808">Transferase</keyword>
<dbReference type="PANTHER" id="PTHR14647:SF87">
    <property type="entry name" value="PUTATIVE-RELATED"/>
    <property type="match status" value="1"/>
</dbReference>
<keyword evidence="9" id="KW-0325">Glycoprotein</keyword>
<dbReference type="PANTHER" id="PTHR14647">
    <property type="entry name" value="GALACTOSE-3-O-SULFOTRANSFERASE"/>
    <property type="match status" value="1"/>
</dbReference>
<sequence>NGKKYLVWEKELKIGSQKRYQKPRGECRPKSNIVFIKTHKCASSSVQNIFMRYGYNHDKTFVLPAKGNYLGHPSLFRKSLVPAPSAFGGEYNILTHHSRLDYQQMKSLMPEDTVFVSIVRNPISLFESMFGYYNLEKFYHFKLESIGEKRKVSSKLWKTRAYGKLGVNQMLFDFGIDSTHLTIDRVKYVSEQIKRIDSMFDLIMVAEYMDESLVLLKDLLCWETDDVVALKCVTKKYLFSLLRCMPQELDASENIKQPCHHIADELRMRHIYEVK</sequence>
<dbReference type="SUPFAM" id="SSF52540">
    <property type="entry name" value="P-loop containing nucleoside triphosphate hydrolases"/>
    <property type="match status" value="1"/>
</dbReference>
<dbReference type="GO" id="GO:0001733">
    <property type="term" value="F:galactosylceramide sulfotransferase activity"/>
    <property type="evidence" value="ECO:0007669"/>
    <property type="project" value="InterPro"/>
</dbReference>
<comment type="caution">
    <text evidence="10">The sequence shown here is derived from an EMBL/GenBank/DDBJ whole genome shotgun (WGS) entry which is preliminary data.</text>
</comment>
<organism evidence="10 11">
    <name type="scientific">Leptotrombidium deliense</name>
    <dbReference type="NCBI Taxonomy" id="299467"/>
    <lineage>
        <taxon>Eukaryota</taxon>
        <taxon>Metazoa</taxon>
        <taxon>Ecdysozoa</taxon>
        <taxon>Arthropoda</taxon>
        <taxon>Chelicerata</taxon>
        <taxon>Arachnida</taxon>
        <taxon>Acari</taxon>
        <taxon>Acariformes</taxon>
        <taxon>Trombidiformes</taxon>
        <taxon>Prostigmata</taxon>
        <taxon>Anystina</taxon>
        <taxon>Parasitengona</taxon>
        <taxon>Trombiculoidea</taxon>
        <taxon>Trombiculidae</taxon>
        <taxon>Leptotrombidium</taxon>
    </lineage>
</organism>
<dbReference type="OrthoDB" id="514299at2759"/>
<comment type="similarity">
    <text evidence="2">Belongs to the galactose-3-O-sulfotransferase family.</text>
</comment>
<evidence type="ECO:0000256" key="5">
    <source>
        <dbReference type="ARBA" id="ARBA00022968"/>
    </source>
</evidence>
<gene>
    <name evidence="10" type="ORF">B4U80_09185</name>
</gene>
<feature type="non-terminal residue" evidence="10">
    <location>
        <position position="1"/>
    </location>
</feature>
<keyword evidence="6" id="KW-1133">Transmembrane helix</keyword>
<dbReference type="GO" id="GO:0000139">
    <property type="term" value="C:Golgi membrane"/>
    <property type="evidence" value="ECO:0007669"/>
    <property type="project" value="UniProtKB-SubCell"/>
</dbReference>
<feature type="non-terminal residue" evidence="10">
    <location>
        <position position="275"/>
    </location>
</feature>
<comment type="subcellular location">
    <subcellularLocation>
        <location evidence="1">Golgi apparatus membrane</location>
        <topology evidence="1">Single-pass type II membrane protein</topology>
    </subcellularLocation>
</comment>
<evidence type="ECO:0000256" key="6">
    <source>
        <dbReference type="ARBA" id="ARBA00022989"/>
    </source>
</evidence>
<evidence type="ECO:0000256" key="2">
    <source>
        <dbReference type="ARBA" id="ARBA00008124"/>
    </source>
</evidence>
<dbReference type="Gene3D" id="3.40.50.300">
    <property type="entry name" value="P-loop containing nucleotide triphosphate hydrolases"/>
    <property type="match status" value="1"/>
</dbReference>
<dbReference type="Proteomes" id="UP000288716">
    <property type="component" value="Unassembled WGS sequence"/>
</dbReference>
<evidence type="ECO:0000313" key="10">
    <source>
        <dbReference type="EMBL" id="RWS21474.1"/>
    </source>
</evidence>
<evidence type="ECO:0000313" key="11">
    <source>
        <dbReference type="Proteomes" id="UP000288716"/>
    </source>
</evidence>
<keyword evidence="11" id="KW-1185">Reference proteome</keyword>
<keyword evidence="5" id="KW-0735">Signal-anchor</keyword>